<dbReference type="EMBL" id="PDOE01000001">
    <property type="protein sequence ID" value="RKL69331.1"/>
    <property type="molecule type" value="Genomic_DNA"/>
</dbReference>
<dbReference type="RefSeq" id="WP_110936030.1">
    <property type="nucleotide sequence ID" value="NZ_KZ614146.1"/>
</dbReference>
<dbReference type="SUPFAM" id="SSF56601">
    <property type="entry name" value="beta-lactamase/transpeptidase-like"/>
    <property type="match status" value="1"/>
</dbReference>
<evidence type="ECO:0000313" key="3">
    <source>
        <dbReference type="Proteomes" id="UP000281498"/>
    </source>
</evidence>
<protein>
    <recommendedName>
        <fullName evidence="1">Beta-lactamase-related domain-containing protein</fullName>
    </recommendedName>
</protein>
<keyword evidence="3" id="KW-1185">Reference proteome</keyword>
<dbReference type="AlphaFoldDB" id="A0A3A9KFG5"/>
<dbReference type="OrthoDB" id="9773047at2"/>
<name>A0A3A9KFG5_9BACI</name>
<dbReference type="Proteomes" id="UP000281498">
    <property type="component" value="Unassembled WGS sequence"/>
</dbReference>
<evidence type="ECO:0000259" key="1">
    <source>
        <dbReference type="Pfam" id="PF00144"/>
    </source>
</evidence>
<feature type="domain" description="Beta-lactamase-related" evidence="1">
    <location>
        <begin position="60"/>
        <end position="293"/>
    </location>
</feature>
<dbReference type="Gene3D" id="3.40.710.10">
    <property type="entry name" value="DD-peptidase/beta-lactamase superfamily"/>
    <property type="match status" value="1"/>
</dbReference>
<dbReference type="InterPro" id="IPR050789">
    <property type="entry name" value="Diverse_Enzym_Activities"/>
</dbReference>
<organism evidence="2 3">
    <name type="scientific">Salipaludibacillus neizhouensis</name>
    <dbReference type="NCBI Taxonomy" id="885475"/>
    <lineage>
        <taxon>Bacteria</taxon>
        <taxon>Bacillati</taxon>
        <taxon>Bacillota</taxon>
        <taxon>Bacilli</taxon>
        <taxon>Bacillales</taxon>
        <taxon>Bacillaceae</taxon>
    </lineage>
</organism>
<dbReference type="PANTHER" id="PTHR43283">
    <property type="entry name" value="BETA-LACTAMASE-RELATED"/>
    <property type="match status" value="1"/>
</dbReference>
<dbReference type="PANTHER" id="PTHR43283:SF7">
    <property type="entry name" value="BETA-LACTAMASE-RELATED DOMAIN-CONTAINING PROTEIN"/>
    <property type="match status" value="1"/>
</dbReference>
<gene>
    <name evidence="2" type="ORF">CR203_04705</name>
</gene>
<dbReference type="Pfam" id="PF00144">
    <property type="entry name" value="Beta-lactamase"/>
    <property type="match status" value="1"/>
</dbReference>
<proteinExistence type="predicted"/>
<reference evidence="2 3" key="1">
    <citation type="submission" date="2017-10" db="EMBL/GenBank/DDBJ databases">
        <title>Bacillus sp. nov., a halophilic bacterium isolated from a Keqin Lake.</title>
        <authorList>
            <person name="Wang H."/>
        </authorList>
    </citation>
    <scope>NUCLEOTIDE SEQUENCE [LARGE SCALE GENOMIC DNA]</scope>
    <source>
        <strain evidence="2 3">KCTC 13187</strain>
    </source>
</reference>
<dbReference type="InterPro" id="IPR001466">
    <property type="entry name" value="Beta-lactam-related"/>
</dbReference>
<evidence type="ECO:0000313" key="2">
    <source>
        <dbReference type="EMBL" id="RKL69331.1"/>
    </source>
</evidence>
<comment type="caution">
    <text evidence="2">The sequence shown here is derived from an EMBL/GenBank/DDBJ whole genome shotgun (WGS) entry which is preliminary data.</text>
</comment>
<dbReference type="InterPro" id="IPR012338">
    <property type="entry name" value="Beta-lactam/transpept-like"/>
</dbReference>
<accession>A0A3A9KFG5</accession>
<sequence>MNKNSLHPFSRSTKEEEGLPNEALYNLEKECKQFEMETCIIYRNNAISYTYEQKQGLLTEKHRLNSVTKSIVSSLVGIALEENKGFSIDKKLISYYDQIDNESMSQVTIGNLLTMNSGFKPEDWKQVTESQNWIDTTFSLSLEDKPGEQMNYNNIDSHILSDLIQKVTGHSSTEFLKEKLLKPMDIHDYVWEADPNDIPIGGYGIYLTPIDLLKYGVLIMQKGVWNNQQLIPASWVEEAVCGKVKTDKWKQQYGYHWWVSEEVNERQPSFFYAVGRAGKFIFIYPQKHLVVVFTGALSSKDSLLPYQWFVKYILKNLD</sequence>